<dbReference type="Pfam" id="PF13561">
    <property type="entry name" value="adh_short_C2"/>
    <property type="match status" value="1"/>
</dbReference>
<dbReference type="InterPro" id="IPR002347">
    <property type="entry name" value="SDR_fam"/>
</dbReference>
<comment type="similarity">
    <text evidence="1">Belongs to the short-chain dehydrogenases/reductases (SDR) family.</text>
</comment>
<evidence type="ECO:0000313" key="4">
    <source>
        <dbReference type="EMBL" id="NKY02527.1"/>
    </source>
</evidence>
<protein>
    <submittedName>
        <fullName evidence="4">SDR family oxidoreductase</fullName>
    </submittedName>
</protein>
<reference evidence="4 5" key="1">
    <citation type="submission" date="2020-04" db="EMBL/GenBank/DDBJ databases">
        <title>MicrobeNet Type strains.</title>
        <authorList>
            <person name="Nicholson A.C."/>
        </authorList>
    </citation>
    <scope>NUCLEOTIDE SEQUENCE [LARGE SCALE GENOMIC DNA]</scope>
    <source>
        <strain evidence="4 5">ATCC BAA-14</strain>
    </source>
</reference>
<dbReference type="AlphaFoldDB" id="A0A846WMQ9"/>
<dbReference type="Proteomes" id="UP000563898">
    <property type="component" value="Unassembled WGS sequence"/>
</dbReference>
<proteinExistence type="inferred from homology"/>
<feature type="domain" description="Ketoreductase" evidence="3">
    <location>
        <begin position="4"/>
        <end position="191"/>
    </location>
</feature>
<evidence type="ECO:0000313" key="5">
    <source>
        <dbReference type="Proteomes" id="UP000563898"/>
    </source>
</evidence>
<keyword evidence="2" id="KW-0560">Oxidoreductase</keyword>
<dbReference type="FunFam" id="3.40.50.720:FF:000084">
    <property type="entry name" value="Short-chain dehydrogenase reductase"/>
    <property type="match status" value="1"/>
</dbReference>
<sequence>MTTRVAIVTGAARGLGAEIALRLAADYDVLVLADLSAEHPERESDPRWQEVDADVVPIACDVRDAAAVSAMFDTAAEAGALCGLVNTAGTGLFTPLVEIDQQLWDNTFAVNARGTFLTCQELVKRADGPAAIVNIASIGARLGNEMLTHYGASKAAVIELGHSVARSGALREIRCNTVLPGLILTDMWRQTIAWLRGRDSSLEGVSDDDVFAGFVQQMVPMGRPQSAGDIAEMVAFLLSDKARNVTGQSIAVDGGAVMS</sequence>
<evidence type="ECO:0000256" key="2">
    <source>
        <dbReference type="ARBA" id="ARBA00023002"/>
    </source>
</evidence>
<dbReference type="InterPro" id="IPR020904">
    <property type="entry name" value="Sc_DH/Rdtase_CS"/>
</dbReference>
<dbReference type="PRINTS" id="PR00080">
    <property type="entry name" value="SDRFAMILY"/>
</dbReference>
<dbReference type="PRINTS" id="PR00081">
    <property type="entry name" value="GDHRDH"/>
</dbReference>
<evidence type="ECO:0000259" key="3">
    <source>
        <dbReference type="SMART" id="SM00822"/>
    </source>
</evidence>
<dbReference type="Gene3D" id="3.40.50.720">
    <property type="entry name" value="NAD(P)-binding Rossmann-like Domain"/>
    <property type="match status" value="1"/>
</dbReference>
<evidence type="ECO:0000256" key="1">
    <source>
        <dbReference type="ARBA" id="ARBA00006484"/>
    </source>
</evidence>
<dbReference type="CDD" id="cd05233">
    <property type="entry name" value="SDR_c"/>
    <property type="match status" value="1"/>
</dbReference>
<dbReference type="PROSITE" id="PS00061">
    <property type="entry name" value="ADH_SHORT"/>
    <property type="match status" value="1"/>
</dbReference>
<dbReference type="InterPro" id="IPR036291">
    <property type="entry name" value="NAD(P)-bd_dom_sf"/>
</dbReference>
<dbReference type="RefSeq" id="WP_006371542.1">
    <property type="nucleotide sequence ID" value="NZ_JAAXPC010000007.1"/>
</dbReference>
<dbReference type="SMART" id="SM00822">
    <property type="entry name" value="PKS_KR"/>
    <property type="match status" value="1"/>
</dbReference>
<name>A0A846WMQ9_9ACTN</name>
<dbReference type="InterPro" id="IPR057326">
    <property type="entry name" value="KR_dom"/>
</dbReference>
<comment type="caution">
    <text evidence="4">The sequence shown here is derived from an EMBL/GenBank/DDBJ whole genome shotgun (WGS) entry which is preliminary data.</text>
</comment>
<dbReference type="PANTHER" id="PTHR42760">
    <property type="entry name" value="SHORT-CHAIN DEHYDROGENASES/REDUCTASES FAMILY MEMBER"/>
    <property type="match status" value="1"/>
</dbReference>
<dbReference type="PANTHER" id="PTHR42760:SF133">
    <property type="entry name" value="3-OXOACYL-[ACYL-CARRIER-PROTEIN] REDUCTASE"/>
    <property type="match status" value="1"/>
</dbReference>
<gene>
    <name evidence="4" type="ORF">HGA05_13170</name>
</gene>
<organism evidence="4 5">
    <name type="scientific">Gordonia polyisoprenivorans</name>
    <dbReference type="NCBI Taxonomy" id="84595"/>
    <lineage>
        <taxon>Bacteria</taxon>
        <taxon>Bacillati</taxon>
        <taxon>Actinomycetota</taxon>
        <taxon>Actinomycetes</taxon>
        <taxon>Mycobacteriales</taxon>
        <taxon>Gordoniaceae</taxon>
        <taxon>Gordonia</taxon>
    </lineage>
</organism>
<accession>A0A846WMQ9</accession>
<dbReference type="SUPFAM" id="SSF51735">
    <property type="entry name" value="NAD(P)-binding Rossmann-fold domains"/>
    <property type="match status" value="1"/>
</dbReference>
<dbReference type="EMBL" id="JAAXPC010000007">
    <property type="protein sequence ID" value="NKY02527.1"/>
    <property type="molecule type" value="Genomic_DNA"/>
</dbReference>
<dbReference type="GO" id="GO:0016616">
    <property type="term" value="F:oxidoreductase activity, acting on the CH-OH group of donors, NAD or NADP as acceptor"/>
    <property type="evidence" value="ECO:0007669"/>
    <property type="project" value="UniProtKB-ARBA"/>
</dbReference>